<evidence type="ECO:0000313" key="3">
    <source>
        <dbReference type="Proteomes" id="UP001152795"/>
    </source>
</evidence>
<name>A0A6S7HU65_PARCT</name>
<dbReference type="Proteomes" id="UP001152795">
    <property type="component" value="Unassembled WGS sequence"/>
</dbReference>
<sequence>MGKQKGGNFQGKKYQRSRRKKQDGFFLPGLALLGNLFRPQQRRAPRRRAPPPQQYYYNEPPRMEDFLLNL</sequence>
<evidence type="ECO:0000313" key="2">
    <source>
        <dbReference type="EMBL" id="CAB3998680.1"/>
    </source>
</evidence>
<gene>
    <name evidence="2" type="ORF">PACLA_8A084922</name>
</gene>
<dbReference type="AlphaFoldDB" id="A0A6S7HU65"/>
<proteinExistence type="predicted"/>
<evidence type="ECO:0000256" key="1">
    <source>
        <dbReference type="SAM" id="MobiDB-lite"/>
    </source>
</evidence>
<keyword evidence="3" id="KW-1185">Reference proteome</keyword>
<reference evidence="2" key="1">
    <citation type="submission" date="2020-04" db="EMBL/GenBank/DDBJ databases">
        <authorList>
            <person name="Alioto T."/>
            <person name="Alioto T."/>
            <person name="Gomez Garrido J."/>
        </authorList>
    </citation>
    <scope>NUCLEOTIDE SEQUENCE</scope>
    <source>
        <strain evidence="2">A484AB</strain>
    </source>
</reference>
<comment type="caution">
    <text evidence="2">The sequence shown here is derived from an EMBL/GenBank/DDBJ whole genome shotgun (WGS) entry which is preliminary data.</text>
</comment>
<accession>A0A6S7HU65</accession>
<feature type="compositionally biased region" description="Basic residues" evidence="1">
    <location>
        <begin position="40"/>
        <end position="49"/>
    </location>
</feature>
<protein>
    <submittedName>
        <fullName evidence="2">Uncharacterized protein</fullName>
    </submittedName>
</protein>
<dbReference type="EMBL" id="CACRXK020003410">
    <property type="protein sequence ID" value="CAB3998680.1"/>
    <property type="molecule type" value="Genomic_DNA"/>
</dbReference>
<organism evidence="2 3">
    <name type="scientific">Paramuricea clavata</name>
    <name type="common">Red gorgonian</name>
    <name type="synonym">Violescent sea-whip</name>
    <dbReference type="NCBI Taxonomy" id="317549"/>
    <lineage>
        <taxon>Eukaryota</taxon>
        <taxon>Metazoa</taxon>
        <taxon>Cnidaria</taxon>
        <taxon>Anthozoa</taxon>
        <taxon>Octocorallia</taxon>
        <taxon>Malacalcyonacea</taxon>
        <taxon>Plexauridae</taxon>
        <taxon>Paramuricea</taxon>
    </lineage>
</organism>
<feature type="region of interest" description="Disordered" evidence="1">
    <location>
        <begin position="1"/>
        <end position="58"/>
    </location>
</feature>